<dbReference type="AlphaFoldDB" id="A0AAD2FLI8"/>
<accession>A0AAD2FLI8</accession>
<comment type="caution">
    <text evidence="1">The sequence shown here is derived from an EMBL/GenBank/DDBJ whole genome shotgun (WGS) entry which is preliminary data.</text>
</comment>
<organism evidence="1 2">
    <name type="scientific">Cylindrotheca closterium</name>
    <dbReference type="NCBI Taxonomy" id="2856"/>
    <lineage>
        <taxon>Eukaryota</taxon>
        <taxon>Sar</taxon>
        <taxon>Stramenopiles</taxon>
        <taxon>Ochrophyta</taxon>
        <taxon>Bacillariophyta</taxon>
        <taxon>Bacillariophyceae</taxon>
        <taxon>Bacillariophycidae</taxon>
        <taxon>Bacillariales</taxon>
        <taxon>Bacillariaceae</taxon>
        <taxon>Cylindrotheca</taxon>
    </lineage>
</organism>
<proteinExistence type="predicted"/>
<dbReference type="EMBL" id="CAKOGP040001001">
    <property type="protein sequence ID" value="CAJ1941211.1"/>
    <property type="molecule type" value="Genomic_DNA"/>
</dbReference>
<protein>
    <submittedName>
        <fullName evidence="1">Uncharacterized protein</fullName>
    </submittedName>
</protein>
<evidence type="ECO:0000313" key="2">
    <source>
        <dbReference type="Proteomes" id="UP001295423"/>
    </source>
</evidence>
<reference evidence="1" key="1">
    <citation type="submission" date="2023-08" db="EMBL/GenBank/DDBJ databases">
        <authorList>
            <person name="Audoor S."/>
            <person name="Bilcke G."/>
        </authorList>
    </citation>
    <scope>NUCLEOTIDE SEQUENCE</scope>
</reference>
<sequence length="121" mass="13651">MKPTNMDASSSGVKRTVAMKRKFFLSKIPAMIDPMPNFLSRCNKKSRFEFIDEALRIVNSEEIISETLVVTGPLRRKGSSLCERRAIELLKDNSAHLSELLRKSQDDLADSSSDDESDLED</sequence>
<name>A0AAD2FLI8_9STRA</name>
<gene>
    <name evidence="1" type="ORF">CYCCA115_LOCUS7408</name>
</gene>
<evidence type="ECO:0000313" key="1">
    <source>
        <dbReference type="EMBL" id="CAJ1941211.1"/>
    </source>
</evidence>
<keyword evidence="2" id="KW-1185">Reference proteome</keyword>
<dbReference type="Proteomes" id="UP001295423">
    <property type="component" value="Unassembled WGS sequence"/>
</dbReference>